<dbReference type="EMBL" id="WOCE01000005">
    <property type="protein sequence ID" value="KAE9613013.1"/>
    <property type="molecule type" value="Genomic_DNA"/>
</dbReference>
<evidence type="ECO:0000313" key="2">
    <source>
        <dbReference type="EMBL" id="KAE9613013.1"/>
    </source>
</evidence>
<dbReference type="PANTHER" id="PTHR36387:SF2">
    <property type="entry name" value="UDP-N-ACETYLMURAMOYL-L-ALANYL-D-GLUTAMATE-2, 6-DIAMINOPIMELATE LIGASE"/>
    <property type="match status" value="1"/>
</dbReference>
<evidence type="ECO:0000313" key="3">
    <source>
        <dbReference type="Proteomes" id="UP000447434"/>
    </source>
</evidence>
<dbReference type="PANTHER" id="PTHR36387">
    <property type="entry name" value="UDP-N-ACETYLMURAMOYL-L-ALANYL-D-GLUTAMATE-2, 6-DIAMINOPIMELATE LIGASE"/>
    <property type="match status" value="1"/>
</dbReference>
<dbReference type="Proteomes" id="UP000447434">
    <property type="component" value="Chromosome 5"/>
</dbReference>
<name>A0A6A4QH49_LUPAL</name>
<accession>A0A6A4QH49</accession>
<organism evidence="2 3">
    <name type="scientific">Lupinus albus</name>
    <name type="common">White lupine</name>
    <name type="synonym">Lupinus termis</name>
    <dbReference type="NCBI Taxonomy" id="3870"/>
    <lineage>
        <taxon>Eukaryota</taxon>
        <taxon>Viridiplantae</taxon>
        <taxon>Streptophyta</taxon>
        <taxon>Embryophyta</taxon>
        <taxon>Tracheophyta</taxon>
        <taxon>Spermatophyta</taxon>
        <taxon>Magnoliopsida</taxon>
        <taxon>eudicotyledons</taxon>
        <taxon>Gunneridae</taxon>
        <taxon>Pentapetalae</taxon>
        <taxon>rosids</taxon>
        <taxon>fabids</taxon>
        <taxon>Fabales</taxon>
        <taxon>Fabaceae</taxon>
        <taxon>Papilionoideae</taxon>
        <taxon>50 kb inversion clade</taxon>
        <taxon>genistoids sensu lato</taxon>
        <taxon>core genistoids</taxon>
        <taxon>Genisteae</taxon>
        <taxon>Lupinus</taxon>
    </lineage>
</organism>
<dbReference type="OrthoDB" id="1869542at2759"/>
<reference evidence="3" key="1">
    <citation type="journal article" date="2020" name="Nat. Commun.">
        <title>Genome sequence of the cluster root forming white lupin.</title>
        <authorList>
            <person name="Hufnagel B."/>
            <person name="Marques A."/>
            <person name="Soriano A."/>
            <person name="Marques L."/>
            <person name="Divol F."/>
            <person name="Doumas P."/>
            <person name="Sallet E."/>
            <person name="Mancinotti D."/>
            <person name="Carrere S."/>
            <person name="Marande W."/>
            <person name="Arribat S."/>
            <person name="Keller J."/>
            <person name="Huneau C."/>
            <person name="Blein T."/>
            <person name="Aime D."/>
            <person name="Laguerre M."/>
            <person name="Taylor J."/>
            <person name="Schubert V."/>
            <person name="Nelson M."/>
            <person name="Geu-Flores F."/>
            <person name="Crespi M."/>
            <person name="Gallardo-Guerrero K."/>
            <person name="Delaux P.-M."/>
            <person name="Salse J."/>
            <person name="Berges H."/>
            <person name="Guyot R."/>
            <person name="Gouzy J."/>
            <person name="Peret B."/>
        </authorList>
    </citation>
    <scope>NUCLEOTIDE SEQUENCE [LARGE SCALE GENOMIC DNA]</scope>
    <source>
        <strain evidence="3">cv. Amiga</strain>
    </source>
</reference>
<sequence length="210" mass="23662">MAGIWQKILVFKKKCDAALNPKERGKLEIASMSEREDNDSDAPEEFTAQQGIQLDEEIQKIQRENKARVVREGKERRRQWAQKLTPRPSKSDKNSQNVTSAEPQRESNTTAGFLPDNIVQMLAAREKKVFVSDNNQDEDVKNTSTKRKRTSKKSGLEPVILSEIGPPQCLNSALDFLSERKRSVPRSNSVLNNSSRALRLLSSSGVLGRK</sequence>
<proteinExistence type="predicted"/>
<comment type="caution">
    <text evidence="2">The sequence shown here is derived from an EMBL/GenBank/DDBJ whole genome shotgun (WGS) entry which is preliminary data.</text>
</comment>
<feature type="compositionally biased region" description="Polar residues" evidence="1">
    <location>
        <begin position="94"/>
        <end position="111"/>
    </location>
</feature>
<feature type="region of interest" description="Disordered" evidence="1">
    <location>
        <begin position="21"/>
        <end position="111"/>
    </location>
</feature>
<evidence type="ECO:0000256" key="1">
    <source>
        <dbReference type="SAM" id="MobiDB-lite"/>
    </source>
</evidence>
<feature type="region of interest" description="Disordered" evidence="1">
    <location>
        <begin position="133"/>
        <end position="154"/>
    </location>
</feature>
<gene>
    <name evidence="2" type="ORF">Lalb_Chr05g0213091</name>
</gene>
<feature type="compositionally biased region" description="Basic and acidic residues" evidence="1">
    <location>
        <begin position="57"/>
        <end position="75"/>
    </location>
</feature>
<keyword evidence="3" id="KW-1185">Reference proteome</keyword>
<protein>
    <submittedName>
        <fullName evidence="2">Uncharacterized protein</fullName>
    </submittedName>
</protein>
<dbReference type="AlphaFoldDB" id="A0A6A4QH49"/>